<feature type="transmembrane region" description="Helical" evidence="1">
    <location>
        <begin position="335"/>
        <end position="356"/>
    </location>
</feature>
<evidence type="ECO:0000313" key="3">
    <source>
        <dbReference type="Proteomes" id="UP001295684"/>
    </source>
</evidence>
<proteinExistence type="predicted"/>
<keyword evidence="1" id="KW-0472">Membrane</keyword>
<evidence type="ECO:0000256" key="1">
    <source>
        <dbReference type="SAM" id="Phobius"/>
    </source>
</evidence>
<sequence length="460" mass="52775">MSNHSSKANNERFRNTCTYSKAALSGQSSLDTLVKKSDISENSGLNITKPMDDSGSHFVELAQYSKMDFITKNSKSAKKSLKSSTLGRNHIPFILTDFNTPEKRNTYYDDDPLELQDKGLTGQTINDKIDSSKEIGIECREMTIKAKHDTISVMQDNYHKNGPTNESKFLQVLSNTRAVYEYALFEEYLLEILKNNDLGEYMDDYVQLLDSNDIDYHKCIIDLGQSSLQRFLINHEKRVFEFPPQETDNLMVVRNGECSSDLKLNRKQKKRIANNVHYNEKHQDVIYEAVEKCNEVLGPIRRRMSKWDYIIFAYIIIGLLVSGGLGFILLYYLHYILSIVVGIVFICGIIFLLWYSKKNAHEVLLSSHICMAFIASYFNLKYTDRSLTFQPCLAKRASHNISAEYQSEIDCDRSKVPLQNSQASVKIKFMPGYLGKWLEIHIVPSQDQRKLYADQSLGGN</sequence>
<keyword evidence="1" id="KW-1133">Transmembrane helix</keyword>
<name>A0AAD1Y5B9_EUPCR</name>
<evidence type="ECO:0000313" key="2">
    <source>
        <dbReference type="EMBL" id="CAI2385676.1"/>
    </source>
</evidence>
<feature type="transmembrane region" description="Helical" evidence="1">
    <location>
        <begin position="309"/>
        <end position="329"/>
    </location>
</feature>
<keyword evidence="1" id="KW-0812">Transmembrane</keyword>
<accession>A0AAD1Y5B9</accession>
<reference evidence="2" key="1">
    <citation type="submission" date="2023-07" db="EMBL/GenBank/DDBJ databases">
        <authorList>
            <consortium name="AG Swart"/>
            <person name="Singh M."/>
            <person name="Singh A."/>
            <person name="Seah K."/>
            <person name="Emmerich C."/>
        </authorList>
    </citation>
    <scope>NUCLEOTIDE SEQUENCE</scope>
    <source>
        <strain evidence="2">DP1</strain>
    </source>
</reference>
<comment type="caution">
    <text evidence="2">The sequence shown here is derived from an EMBL/GenBank/DDBJ whole genome shotgun (WGS) entry which is preliminary data.</text>
</comment>
<gene>
    <name evidence="2" type="ORF">ECRASSUSDP1_LOCUS27257</name>
</gene>
<dbReference type="AlphaFoldDB" id="A0AAD1Y5B9"/>
<dbReference type="Proteomes" id="UP001295684">
    <property type="component" value="Unassembled WGS sequence"/>
</dbReference>
<organism evidence="2 3">
    <name type="scientific">Euplotes crassus</name>
    <dbReference type="NCBI Taxonomy" id="5936"/>
    <lineage>
        <taxon>Eukaryota</taxon>
        <taxon>Sar</taxon>
        <taxon>Alveolata</taxon>
        <taxon>Ciliophora</taxon>
        <taxon>Intramacronucleata</taxon>
        <taxon>Spirotrichea</taxon>
        <taxon>Hypotrichia</taxon>
        <taxon>Euplotida</taxon>
        <taxon>Euplotidae</taxon>
        <taxon>Moneuplotes</taxon>
    </lineage>
</organism>
<keyword evidence="3" id="KW-1185">Reference proteome</keyword>
<protein>
    <submittedName>
        <fullName evidence="2">Uncharacterized protein</fullName>
    </submittedName>
</protein>
<dbReference type="EMBL" id="CAMPGE010028118">
    <property type="protein sequence ID" value="CAI2385676.1"/>
    <property type="molecule type" value="Genomic_DNA"/>
</dbReference>